<reference evidence="1 2" key="1">
    <citation type="submission" date="2023-02" db="EMBL/GenBank/DDBJ databases">
        <title>LHISI_Scaffold_Assembly.</title>
        <authorList>
            <person name="Stuart O.P."/>
            <person name="Cleave R."/>
            <person name="Magrath M.J.L."/>
            <person name="Mikheyev A.S."/>
        </authorList>
    </citation>
    <scope>NUCLEOTIDE SEQUENCE [LARGE SCALE GENOMIC DNA]</scope>
    <source>
        <strain evidence="1">Daus_M_001</strain>
        <tissue evidence="1">Leg muscle</tissue>
    </source>
</reference>
<dbReference type="Proteomes" id="UP001159363">
    <property type="component" value="Chromosome X"/>
</dbReference>
<dbReference type="EMBL" id="JARBHB010000004">
    <property type="protein sequence ID" value="KAJ8884818.1"/>
    <property type="molecule type" value="Genomic_DNA"/>
</dbReference>
<organism evidence="1 2">
    <name type="scientific">Dryococelus australis</name>
    <dbReference type="NCBI Taxonomy" id="614101"/>
    <lineage>
        <taxon>Eukaryota</taxon>
        <taxon>Metazoa</taxon>
        <taxon>Ecdysozoa</taxon>
        <taxon>Arthropoda</taxon>
        <taxon>Hexapoda</taxon>
        <taxon>Insecta</taxon>
        <taxon>Pterygota</taxon>
        <taxon>Neoptera</taxon>
        <taxon>Polyneoptera</taxon>
        <taxon>Phasmatodea</taxon>
        <taxon>Verophasmatodea</taxon>
        <taxon>Anareolatae</taxon>
        <taxon>Phasmatidae</taxon>
        <taxon>Eurycanthinae</taxon>
        <taxon>Dryococelus</taxon>
    </lineage>
</organism>
<gene>
    <name evidence="1" type="ORF">PR048_011014</name>
</gene>
<evidence type="ECO:0000313" key="2">
    <source>
        <dbReference type="Proteomes" id="UP001159363"/>
    </source>
</evidence>
<name>A0ABQ9HKD6_9NEOP</name>
<evidence type="ECO:0000313" key="1">
    <source>
        <dbReference type="EMBL" id="KAJ8884818.1"/>
    </source>
</evidence>
<keyword evidence="2" id="KW-1185">Reference proteome</keyword>
<proteinExistence type="predicted"/>
<comment type="caution">
    <text evidence="1">The sequence shown here is derived from an EMBL/GenBank/DDBJ whole genome shotgun (WGS) entry which is preliminary data.</text>
</comment>
<protein>
    <submittedName>
        <fullName evidence="1">Uncharacterized protein</fullName>
    </submittedName>
</protein>
<sequence>MHHGNGVIVCTSSIVIQYKIRSFSWNFQLSVVHNLISKFLSFSQAILDLQKSCLRFNYVSESPIDLIPQSYTVAKTRLETC</sequence>
<accession>A0ABQ9HKD6</accession>